<keyword evidence="6 8" id="KW-0472">Membrane</keyword>
<dbReference type="NCBIfam" id="TIGR02205">
    <property type="entry name" value="septum_zipA"/>
    <property type="match status" value="1"/>
</dbReference>
<feature type="compositionally biased region" description="Basic and acidic residues" evidence="10">
    <location>
        <begin position="82"/>
        <end position="91"/>
    </location>
</feature>
<protein>
    <recommendedName>
        <fullName evidence="8 9">Cell division protein ZipA</fullName>
    </recommendedName>
</protein>
<dbReference type="PANTHER" id="PTHR38685:SF1">
    <property type="entry name" value="CELL DIVISION PROTEIN ZIPA"/>
    <property type="match status" value="1"/>
</dbReference>
<keyword evidence="4 8" id="KW-0812">Transmembrane</keyword>
<evidence type="ECO:0000256" key="8">
    <source>
        <dbReference type="HAMAP-Rule" id="MF_00509"/>
    </source>
</evidence>
<dbReference type="Pfam" id="PF04354">
    <property type="entry name" value="ZipA_C"/>
    <property type="match status" value="1"/>
</dbReference>
<comment type="subunit">
    <text evidence="8">Interacts with FtsZ via their C-terminal domains.</text>
</comment>
<evidence type="ECO:0000256" key="2">
    <source>
        <dbReference type="ARBA" id="ARBA00022519"/>
    </source>
</evidence>
<keyword evidence="5 8" id="KW-1133">Transmembrane helix</keyword>
<evidence type="ECO:0000256" key="10">
    <source>
        <dbReference type="SAM" id="MobiDB-lite"/>
    </source>
</evidence>
<dbReference type="Proteomes" id="UP000251617">
    <property type="component" value="Chromosome"/>
</dbReference>
<feature type="domain" description="ZipA C-terminal FtsZ-binding" evidence="11">
    <location>
        <begin position="152"/>
        <end position="282"/>
    </location>
</feature>
<organism evidence="12 13">
    <name type="scientific">Pseudomonas putida</name>
    <name type="common">Arthrobacter siderocapsulatus</name>
    <dbReference type="NCBI Taxonomy" id="303"/>
    <lineage>
        <taxon>Bacteria</taxon>
        <taxon>Pseudomonadati</taxon>
        <taxon>Pseudomonadota</taxon>
        <taxon>Gammaproteobacteria</taxon>
        <taxon>Pseudomonadales</taxon>
        <taxon>Pseudomonadaceae</taxon>
        <taxon>Pseudomonas</taxon>
    </lineage>
</organism>
<evidence type="ECO:0000256" key="6">
    <source>
        <dbReference type="ARBA" id="ARBA00023136"/>
    </source>
</evidence>
<dbReference type="PANTHER" id="PTHR38685">
    <property type="entry name" value="CELL DIVISION PROTEIN ZIPA"/>
    <property type="match status" value="1"/>
</dbReference>
<keyword evidence="2 8" id="KW-0997">Cell inner membrane</keyword>
<evidence type="ECO:0000256" key="3">
    <source>
        <dbReference type="ARBA" id="ARBA00022618"/>
    </source>
</evidence>
<dbReference type="AlphaFoldDB" id="A0AAD0L8N9"/>
<feature type="transmembrane region" description="Helical" evidence="8">
    <location>
        <begin position="6"/>
        <end position="25"/>
    </location>
</feature>
<evidence type="ECO:0000256" key="7">
    <source>
        <dbReference type="ARBA" id="ARBA00023306"/>
    </source>
</evidence>
<dbReference type="EMBL" id="CP030750">
    <property type="protein sequence ID" value="AXA24189.1"/>
    <property type="molecule type" value="Genomic_DNA"/>
</dbReference>
<feature type="compositionally biased region" description="Acidic residues" evidence="10">
    <location>
        <begin position="121"/>
        <end position="130"/>
    </location>
</feature>
<dbReference type="SUPFAM" id="SSF64383">
    <property type="entry name" value="Cell-division protein ZipA, C-terminal domain"/>
    <property type="match status" value="1"/>
</dbReference>
<dbReference type="GO" id="GO:0032153">
    <property type="term" value="C:cell division site"/>
    <property type="evidence" value="ECO:0007669"/>
    <property type="project" value="UniProtKB-UniRule"/>
</dbReference>
<evidence type="ECO:0000256" key="4">
    <source>
        <dbReference type="ARBA" id="ARBA00022692"/>
    </source>
</evidence>
<sequence>MEIGLREWLIVIGIIVIAGILFDGWRRMRGGKGKLKFRLDRSYSNLPDDEGSAEVLGPARVLDTHKEPELDETDLPSMSAPAREREREPKPAKAPKRGKRAAAESQQGDLNLVAEPREPDLFADSDDDFSADNNRNSGFATSNNAAKELPPVEEVLVISVISRDEGGFKGPALLQNILESGLRFGEMDIFHRHESMAGHGEVLFSMANAVKPGIFDLDDIDHFSTRAVSFFLGLPGPRHPKQAFDVMVAAARKLAHELDGELKDDQRSVLTAQTIEHYRQRIVEFERRALTQKR</sequence>
<gene>
    <name evidence="8" type="primary">zipA</name>
    <name evidence="12" type="ORF">C1S65_08715</name>
</gene>
<feature type="region of interest" description="Disordered" evidence="10">
    <location>
        <begin position="47"/>
        <end position="143"/>
    </location>
</feature>
<evidence type="ECO:0000313" key="13">
    <source>
        <dbReference type="Proteomes" id="UP000251617"/>
    </source>
</evidence>
<keyword evidence="1 8" id="KW-1003">Cell membrane</keyword>
<dbReference type="InterPro" id="IPR011919">
    <property type="entry name" value="Cell_div_ZipA"/>
</dbReference>
<proteinExistence type="inferred from homology"/>
<evidence type="ECO:0000256" key="1">
    <source>
        <dbReference type="ARBA" id="ARBA00022475"/>
    </source>
</evidence>
<dbReference type="Gene3D" id="3.30.1400.10">
    <property type="entry name" value="ZipA, C-terminal FtsZ-binding domain"/>
    <property type="match status" value="1"/>
</dbReference>
<dbReference type="InterPro" id="IPR036765">
    <property type="entry name" value="ZipA_FtsZ-bd_C_sf"/>
</dbReference>
<name>A0AAD0L8N9_PSEPU</name>
<dbReference type="InterPro" id="IPR007449">
    <property type="entry name" value="ZipA_FtsZ-bd_C"/>
</dbReference>
<comment type="similarity">
    <text evidence="8 9">Belongs to the ZipA family.</text>
</comment>
<accession>A0AAD0L8N9</accession>
<dbReference type="SMART" id="SM00771">
    <property type="entry name" value="ZipA_C"/>
    <property type="match status" value="1"/>
</dbReference>
<dbReference type="RefSeq" id="WP_054893632.1">
    <property type="nucleotide sequence ID" value="NZ_CP011789.1"/>
</dbReference>
<keyword evidence="3 8" id="KW-0132">Cell division</keyword>
<evidence type="ECO:0000259" key="11">
    <source>
        <dbReference type="SMART" id="SM00771"/>
    </source>
</evidence>
<evidence type="ECO:0000256" key="5">
    <source>
        <dbReference type="ARBA" id="ARBA00022989"/>
    </source>
</evidence>
<reference evidence="12 13" key="1">
    <citation type="submission" date="2018-06" db="EMBL/GenBank/DDBJ databases">
        <title>The genome of Pseudomonas putida NX-1, a lignin degrader.</title>
        <authorList>
            <person name="Xu Z."/>
        </authorList>
    </citation>
    <scope>NUCLEOTIDE SEQUENCE [LARGE SCALE GENOMIC DNA]</scope>
    <source>
        <strain evidence="12 13">NX-1</strain>
    </source>
</reference>
<dbReference type="GO" id="GO:0043093">
    <property type="term" value="P:FtsZ-dependent cytokinesis"/>
    <property type="evidence" value="ECO:0007669"/>
    <property type="project" value="UniProtKB-UniRule"/>
</dbReference>
<dbReference type="GO" id="GO:0000917">
    <property type="term" value="P:division septum assembly"/>
    <property type="evidence" value="ECO:0007669"/>
    <property type="project" value="TreeGrafter"/>
</dbReference>
<evidence type="ECO:0000313" key="12">
    <source>
        <dbReference type="EMBL" id="AXA24189.1"/>
    </source>
</evidence>
<dbReference type="HAMAP" id="MF_00509">
    <property type="entry name" value="ZipA"/>
    <property type="match status" value="1"/>
</dbReference>
<evidence type="ECO:0000256" key="9">
    <source>
        <dbReference type="RuleBase" id="RU003612"/>
    </source>
</evidence>
<comment type="subcellular location">
    <subcellularLocation>
        <location evidence="8">Cell inner membrane</location>
        <topology evidence="8">Single-pass type I membrane protein</topology>
    </subcellularLocation>
    <text evidence="8">Localizes to the Z ring in an FtsZ-dependent manner.</text>
</comment>
<keyword evidence="7 8" id="KW-0131">Cell cycle</keyword>
<dbReference type="GO" id="GO:0005886">
    <property type="term" value="C:plasma membrane"/>
    <property type="evidence" value="ECO:0007669"/>
    <property type="project" value="UniProtKB-SubCell"/>
</dbReference>
<comment type="function">
    <text evidence="8 9">Essential cell division protein that stabilizes the FtsZ protofilaments by cross-linking them and that serves as a cytoplasmic membrane anchor for the Z ring. Also required for the recruitment to the septal ring of downstream cell division proteins.</text>
</comment>